<dbReference type="EMBL" id="JAENRR010000006">
    <property type="protein sequence ID" value="MBK3516451.1"/>
    <property type="molecule type" value="Genomic_DNA"/>
</dbReference>
<evidence type="ECO:0000256" key="4">
    <source>
        <dbReference type="ARBA" id="ARBA00022989"/>
    </source>
</evidence>
<dbReference type="NCBIfam" id="TIGR02229">
    <property type="entry name" value="caa3_sub_IV"/>
    <property type="match status" value="1"/>
</dbReference>
<feature type="transmembrane region" description="Helical" evidence="6">
    <location>
        <begin position="40"/>
        <end position="63"/>
    </location>
</feature>
<keyword evidence="2" id="KW-1003">Cell membrane</keyword>
<evidence type="ECO:0000256" key="5">
    <source>
        <dbReference type="ARBA" id="ARBA00023136"/>
    </source>
</evidence>
<dbReference type="InterPro" id="IPR011743">
    <property type="entry name" value="Caa3_sub_IV"/>
</dbReference>
<organism evidence="7 8">
    <name type="scientific">Carboxylicivirga marina</name>
    <dbReference type="NCBI Taxonomy" id="2800988"/>
    <lineage>
        <taxon>Bacteria</taxon>
        <taxon>Pseudomonadati</taxon>
        <taxon>Bacteroidota</taxon>
        <taxon>Bacteroidia</taxon>
        <taxon>Marinilabiliales</taxon>
        <taxon>Marinilabiliaceae</taxon>
        <taxon>Carboxylicivirga</taxon>
    </lineage>
</organism>
<reference evidence="7 8" key="1">
    <citation type="submission" date="2021-01" db="EMBL/GenBank/DDBJ databases">
        <title>Carboxyliciviraga sp.nov., isolated from coastal sediments.</title>
        <authorList>
            <person name="Lu D."/>
            <person name="Zhang T."/>
        </authorList>
    </citation>
    <scope>NUCLEOTIDE SEQUENCE [LARGE SCALE GENOMIC DNA]</scope>
    <source>
        <strain evidence="7 8">N1Y132</strain>
    </source>
</reference>
<evidence type="ECO:0000256" key="6">
    <source>
        <dbReference type="SAM" id="Phobius"/>
    </source>
</evidence>
<sequence>MNKHTENHVVPYSLYIYVLAGLLLLTMLSVGVTHIELANLTVFTAILLASIKSCLVLVFFMHLKFDNRILQILVTAVFILVALVLFITFLDYNYR</sequence>
<proteinExistence type="predicted"/>
<feature type="transmembrane region" description="Helical" evidence="6">
    <location>
        <begin position="12"/>
        <end position="33"/>
    </location>
</feature>
<evidence type="ECO:0000256" key="1">
    <source>
        <dbReference type="ARBA" id="ARBA00004651"/>
    </source>
</evidence>
<evidence type="ECO:0000313" key="7">
    <source>
        <dbReference type="EMBL" id="MBK3516451.1"/>
    </source>
</evidence>
<keyword evidence="8" id="KW-1185">Reference proteome</keyword>
<dbReference type="Proteomes" id="UP000605676">
    <property type="component" value="Unassembled WGS sequence"/>
</dbReference>
<keyword evidence="4 6" id="KW-1133">Transmembrane helix</keyword>
<evidence type="ECO:0000313" key="8">
    <source>
        <dbReference type="Proteomes" id="UP000605676"/>
    </source>
</evidence>
<dbReference type="Pfam" id="PF03626">
    <property type="entry name" value="COX4_pro"/>
    <property type="match status" value="1"/>
</dbReference>
<evidence type="ECO:0000256" key="2">
    <source>
        <dbReference type="ARBA" id="ARBA00022475"/>
    </source>
</evidence>
<comment type="subcellular location">
    <subcellularLocation>
        <location evidence="1">Cell membrane</location>
        <topology evidence="1">Multi-pass membrane protein</topology>
    </subcellularLocation>
</comment>
<evidence type="ECO:0000256" key="3">
    <source>
        <dbReference type="ARBA" id="ARBA00022692"/>
    </source>
</evidence>
<accession>A0ABS1HFR9</accession>
<dbReference type="RefSeq" id="WP_200463680.1">
    <property type="nucleotide sequence ID" value="NZ_JAENRR010000006.1"/>
</dbReference>
<protein>
    <submittedName>
        <fullName evidence="7">Cytochrome C oxidase subunit IV family protein</fullName>
    </submittedName>
</protein>
<comment type="caution">
    <text evidence="7">The sequence shown here is derived from an EMBL/GenBank/DDBJ whole genome shotgun (WGS) entry which is preliminary data.</text>
</comment>
<name>A0ABS1HFR9_9BACT</name>
<feature type="transmembrane region" description="Helical" evidence="6">
    <location>
        <begin position="69"/>
        <end position="90"/>
    </location>
</feature>
<gene>
    <name evidence="7" type="ORF">JIV24_03795</name>
</gene>
<keyword evidence="3 6" id="KW-0812">Transmembrane</keyword>
<keyword evidence="5 6" id="KW-0472">Membrane</keyword>
<dbReference type="InterPro" id="IPR005171">
    <property type="entry name" value="Cyt_c_oxidase_su4_prok"/>
</dbReference>